<proteinExistence type="predicted"/>
<organism evidence="2 3">
    <name type="scientific">Camellia sinensis var. sinensis</name>
    <name type="common">China tea</name>
    <dbReference type="NCBI Taxonomy" id="542762"/>
    <lineage>
        <taxon>Eukaryota</taxon>
        <taxon>Viridiplantae</taxon>
        <taxon>Streptophyta</taxon>
        <taxon>Embryophyta</taxon>
        <taxon>Tracheophyta</taxon>
        <taxon>Spermatophyta</taxon>
        <taxon>Magnoliopsida</taxon>
        <taxon>eudicotyledons</taxon>
        <taxon>Gunneridae</taxon>
        <taxon>Pentapetalae</taxon>
        <taxon>asterids</taxon>
        <taxon>Ericales</taxon>
        <taxon>Theaceae</taxon>
        <taxon>Camellia</taxon>
    </lineage>
</organism>
<keyword evidence="3" id="KW-1185">Reference proteome</keyword>
<feature type="region of interest" description="Disordered" evidence="1">
    <location>
        <begin position="222"/>
        <end position="258"/>
    </location>
</feature>
<dbReference type="Proteomes" id="UP000306102">
    <property type="component" value="Unassembled WGS sequence"/>
</dbReference>
<comment type="caution">
    <text evidence="2">The sequence shown here is derived from an EMBL/GenBank/DDBJ whole genome shotgun (WGS) entry which is preliminary data.</text>
</comment>
<reference evidence="2 3" key="1">
    <citation type="journal article" date="2018" name="Proc. Natl. Acad. Sci. U.S.A.">
        <title>Draft genome sequence of Camellia sinensis var. sinensis provides insights into the evolution of the tea genome and tea quality.</title>
        <authorList>
            <person name="Wei C."/>
            <person name="Yang H."/>
            <person name="Wang S."/>
            <person name="Zhao J."/>
            <person name="Liu C."/>
            <person name="Gao L."/>
            <person name="Xia E."/>
            <person name="Lu Y."/>
            <person name="Tai Y."/>
            <person name="She G."/>
            <person name="Sun J."/>
            <person name="Cao H."/>
            <person name="Tong W."/>
            <person name="Gao Q."/>
            <person name="Li Y."/>
            <person name="Deng W."/>
            <person name="Jiang X."/>
            <person name="Wang W."/>
            <person name="Chen Q."/>
            <person name="Zhang S."/>
            <person name="Li H."/>
            <person name="Wu J."/>
            <person name="Wang P."/>
            <person name="Li P."/>
            <person name="Shi C."/>
            <person name="Zheng F."/>
            <person name="Jian J."/>
            <person name="Huang B."/>
            <person name="Shan D."/>
            <person name="Shi M."/>
            <person name="Fang C."/>
            <person name="Yue Y."/>
            <person name="Li F."/>
            <person name="Li D."/>
            <person name="Wei S."/>
            <person name="Han B."/>
            <person name="Jiang C."/>
            <person name="Yin Y."/>
            <person name="Xia T."/>
            <person name="Zhang Z."/>
            <person name="Bennetzen J.L."/>
            <person name="Zhao S."/>
            <person name="Wan X."/>
        </authorList>
    </citation>
    <scope>NUCLEOTIDE SEQUENCE [LARGE SCALE GENOMIC DNA]</scope>
    <source>
        <strain evidence="3">cv. Shuchazao</strain>
        <tissue evidence="2">Leaf</tissue>
    </source>
</reference>
<gene>
    <name evidence="2" type="ORF">TEA_022523</name>
</gene>
<accession>A0A4S4DUY1</accession>
<evidence type="ECO:0000313" key="2">
    <source>
        <dbReference type="EMBL" id="THG07102.1"/>
    </source>
</evidence>
<name>A0A4S4DUY1_CAMSN</name>
<evidence type="ECO:0000256" key="1">
    <source>
        <dbReference type="SAM" id="MobiDB-lite"/>
    </source>
</evidence>
<protein>
    <submittedName>
        <fullName evidence="2">Uncharacterized protein</fullName>
    </submittedName>
</protein>
<feature type="compositionally biased region" description="Pro residues" evidence="1">
    <location>
        <begin position="232"/>
        <end position="241"/>
    </location>
</feature>
<evidence type="ECO:0000313" key="3">
    <source>
        <dbReference type="Proteomes" id="UP000306102"/>
    </source>
</evidence>
<dbReference type="EMBL" id="SDRB02010253">
    <property type="protein sequence ID" value="THG07102.1"/>
    <property type="molecule type" value="Genomic_DNA"/>
</dbReference>
<sequence>MSYTPYRLGLLDGASDKEREMRRRWRVDGGVELQASFAVRPTKKSSGCATHASCNLRMLTETTVVDISANLSKEWSPRRKGATSGYGPRLLSGVANSIGLPIEHDCGQVNEPEVRVNGFIPGQKLPTEAQPVIPAASESVTNGHAYTTPTMGLNPPPRTNTSTPDTVAPGGVGIPVPVVQTITPLSLSKSLLGQTDTTSVWVGKHDKLMLIRPDLGLDLPPTYYPETLTNPSPEPTQPPSPHNLSLRPNHPSLLNTQTPKPVYYVTKPPDSPQSVSTHSCTGFGGSYSWASIFVFAQPSSCYLSKKPVTAC</sequence>
<dbReference type="AlphaFoldDB" id="A0A4S4DUY1"/>